<feature type="domain" description="Bifunctional inhibitor/plant lipid transfer protein/seed storage helical" evidence="5">
    <location>
        <begin position="42"/>
        <end position="135"/>
    </location>
</feature>
<keyword evidence="7" id="KW-1185">Reference proteome</keyword>
<dbReference type="SUPFAM" id="SSF47699">
    <property type="entry name" value="Bifunctional inhibitor/lipid-transfer protein/seed storage 2S albumin"/>
    <property type="match status" value="1"/>
</dbReference>
<keyword evidence="4" id="KW-0732">Signal</keyword>
<dbReference type="EMBL" id="JAMZMK010011407">
    <property type="protein sequence ID" value="KAI7727249.1"/>
    <property type="molecule type" value="Genomic_DNA"/>
</dbReference>
<feature type="chain" id="PRO_5042017899" description="Bifunctional inhibitor/plant lipid transfer protein/seed storage helical domain-containing protein" evidence="4">
    <location>
        <begin position="21"/>
        <end position="142"/>
    </location>
</feature>
<dbReference type="InterPro" id="IPR036312">
    <property type="entry name" value="Bifun_inhib/LTP/seed_sf"/>
</dbReference>
<dbReference type="Pfam" id="PF00234">
    <property type="entry name" value="Tryp_alpha_amyl"/>
    <property type="match status" value="1"/>
</dbReference>
<dbReference type="CDD" id="cd00261">
    <property type="entry name" value="AAI_SS"/>
    <property type="match status" value="1"/>
</dbReference>
<evidence type="ECO:0000259" key="5">
    <source>
        <dbReference type="SMART" id="SM00499"/>
    </source>
</evidence>
<evidence type="ECO:0000256" key="4">
    <source>
        <dbReference type="SAM" id="SignalP"/>
    </source>
</evidence>
<accession>A0AAD5BSA7</accession>
<name>A0AAD5BSA7_AMBAR</name>
<dbReference type="Gene3D" id="1.10.110.10">
    <property type="entry name" value="Plant lipid-transfer and hydrophobic proteins"/>
    <property type="match status" value="1"/>
</dbReference>
<comment type="similarity">
    <text evidence="1">Belongs to the 2S seed storage albumins family.</text>
</comment>
<feature type="signal peptide" evidence="4">
    <location>
        <begin position="1"/>
        <end position="20"/>
    </location>
</feature>
<sequence>MARFSIVFAAVGVLLLVAEASTITTTTFEENPYGRGRTESDCYQQMMQEEMLSHCGMYLMTNLGQRMPSSPRMREEDHKQLCCMQLRNVGERCMCPGIKMMLNQPMWRMMDQSMGQVMNMAQNLPMECNLMSQPCQMRDAWY</sequence>
<evidence type="ECO:0000313" key="7">
    <source>
        <dbReference type="Proteomes" id="UP001206925"/>
    </source>
</evidence>
<reference evidence="6" key="1">
    <citation type="submission" date="2022-06" db="EMBL/GenBank/DDBJ databases">
        <title>Uncovering the hologenomic basis of an extraordinary plant invasion.</title>
        <authorList>
            <person name="Bieker V.C."/>
            <person name="Martin M.D."/>
            <person name="Gilbert T."/>
            <person name="Hodgins K."/>
            <person name="Battlay P."/>
            <person name="Petersen B."/>
            <person name="Wilson J."/>
        </authorList>
    </citation>
    <scope>NUCLEOTIDE SEQUENCE</scope>
    <source>
        <strain evidence="6">AA19_3_7</strain>
        <tissue evidence="6">Leaf</tissue>
    </source>
</reference>
<protein>
    <recommendedName>
        <fullName evidence="5">Bifunctional inhibitor/plant lipid transfer protein/seed storage helical domain-containing protein</fullName>
    </recommendedName>
</protein>
<evidence type="ECO:0000313" key="6">
    <source>
        <dbReference type="EMBL" id="KAI7727249.1"/>
    </source>
</evidence>
<dbReference type="InterPro" id="IPR000617">
    <property type="entry name" value="Napin/2SS/CON"/>
</dbReference>
<dbReference type="InterPro" id="IPR016140">
    <property type="entry name" value="Bifunc_inhib/LTP/seed_store"/>
</dbReference>
<dbReference type="PANTHER" id="PTHR35496:SF4">
    <property type="entry name" value="2S SULFUR-RICH SEED STORAGE PROTEIN 2-LIKE"/>
    <property type="match status" value="1"/>
</dbReference>
<keyword evidence="2" id="KW-0758">Storage protein</keyword>
<dbReference type="Proteomes" id="UP001206925">
    <property type="component" value="Unassembled WGS sequence"/>
</dbReference>
<dbReference type="AlphaFoldDB" id="A0AAD5BSA7"/>
<evidence type="ECO:0000256" key="2">
    <source>
        <dbReference type="ARBA" id="ARBA00022761"/>
    </source>
</evidence>
<evidence type="ECO:0000256" key="3">
    <source>
        <dbReference type="ARBA" id="ARBA00023129"/>
    </source>
</evidence>
<dbReference type="GO" id="GO:0045735">
    <property type="term" value="F:nutrient reservoir activity"/>
    <property type="evidence" value="ECO:0007669"/>
    <property type="project" value="UniProtKB-KW"/>
</dbReference>
<comment type="caution">
    <text evidence="6">The sequence shown here is derived from an EMBL/GenBank/DDBJ whole genome shotgun (WGS) entry which is preliminary data.</text>
</comment>
<proteinExistence type="inferred from homology"/>
<dbReference type="SMART" id="SM00499">
    <property type="entry name" value="AAI"/>
    <property type="match status" value="1"/>
</dbReference>
<evidence type="ECO:0000256" key="1">
    <source>
        <dbReference type="ARBA" id="ARBA00008262"/>
    </source>
</evidence>
<keyword evidence="3" id="KW-0708">Seed storage protein</keyword>
<dbReference type="PANTHER" id="PTHR35496">
    <property type="entry name" value="2S SEED STORAGE PROTEIN 1-RELATED"/>
    <property type="match status" value="1"/>
</dbReference>
<gene>
    <name evidence="6" type="ORF">M8C21_033377</name>
</gene>
<organism evidence="6 7">
    <name type="scientific">Ambrosia artemisiifolia</name>
    <name type="common">Common ragweed</name>
    <dbReference type="NCBI Taxonomy" id="4212"/>
    <lineage>
        <taxon>Eukaryota</taxon>
        <taxon>Viridiplantae</taxon>
        <taxon>Streptophyta</taxon>
        <taxon>Embryophyta</taxon>
        <taxon>Tracheophyta</taxon>
        <taxon>Spermatophyta</taxon>
        <taxon>Magnoliopsida</taxon>
        <taxon>eudicotyledons</taxon>
        <taxon>Gunneridae</taxon>
        <taxon>Pentapetalae</taxon>
        <taxon>asterids</taxon>
        <taxon>campanulids</taxon>
        <taxon>Asterales</taxon>
        <taxon>Asteraceae</taxon>
        <taxon>Asteroideae</taxon>
        <taxon>Heliantheae alliance</taxon>
        <taxon>Heliantheae</taxon>
        <taxon>Ambrosia</taxon>
    </lineage>
</organism>